<feature type="transmembrane region" description="Helical" evidence="1">
    <location>
        <begin position="30"/>
        <end position="51"/>
    </location>
</feature>
<reference evidence="3 4" key="1">
    <citation type="submission" date="2014-03" db="EMBL/GenBank/DDBJ databases">
        <title>Genome Sequence of Streptomyces wadayamensis A23 strain, an endophytic actinobacteria from Citrus reticulata.</title>
        <authorList>
            <person name="de Oliveira L.G."/>
            <person name="Tormet G.D."/>
            <person name="Marcon J."/>
            <person name="Samborsky M."/>
            <person name="Araujo W.L."/>
            <person name="de Azevedo J.L."/>
        </authorList>
    </citation>
    <scope>NUCLEOTIDE SEQUENCE [LARGE SCALE GENOMIC DNA]</scope>
    <source>
        <strain evidence="3 4">A23</strain>
    </source>
</reference>
<sequence length="98" mass="10376">MKKIQVAAVAVASAVTYSVTAQLMGTDLSFAVVFACSTAVFTAVLNAGLHLASALSTSSFRCPHCTFAVRVQHASAGETRRWQEITADHPRHLGDSRA</sequence>
<dbReference type="Proteomes" id="UP000027443">
    <property type="component" value="Unassembled WGS sequence"/>
</dbReference>
<keyword evidence="4" id="KW-1185">Reference proteome</keyword>
<evidence type="ECO:0000313" key="4">
    <source>
        <dbReference type="Proteomes" id="UP000027443"/>
    </source>
</evidence>
<dbReference type="EMBL" id="JHDU01000024">
    <property type="protein sequence ID" value="KDR61786.1"/>
    <property type="molecule type" value="Genomic_DNA"/>
</dbReference>
<name>A0ABR4S809_9ACTN</name>
<evidence type="ECO:0000256" key="2">
    <source>
        <dbReference type="SAM" id="SignalP"/>
    </source>
</evidence>
<protein>
    <recommendedName>
        <fullName evidence="5">Secreted protein</fullName>
    </recommendedName>
</protein>
<feature type="signal peptide" evidence="2">
    <location>
        <begin position="1"/>
        <end position="21"/>
    </location>
</feature>
<keyword evidence="1" id="KW-1133">Transmembrane helix</keyword>
<accession>A0ABR4S809</accession>
<dbReference type="RefSeq" id="WP_049978202.1">
    <property type="nucleotide sequence ID" value="NZ_JHDU01000024.1"/>
</dbReference>
<gene>
    <name evidence="3" type="ORF">DC60_19250</name>
</gene>
<keyword evidence="1" id="KW-0812">Transmembrane</keyword>
<organism evidence="3 4">
    <name type="scientific">Streptomyces wadayamensis</name>
    <dbReference type="NCBI Taxonomy" id="141454"/>
    <lineage>
        <taxon>Bacteria</taxon>
        <taxon>Bacillati</taxon>
        <taxon>Actinomycetota</taxon>
        <taxon>Actinomycetes</taxon>
        <taxon>Kitasatosporales</taxon>
        <taxon>Streptomycetaceae</taxon>
        <taxon>Streptomyces</taxon>
    </lineage>
</organism>
<keyword evidence="1" id="KW-0472">Membrane</keyword>
<proteinExistence type="predicted"/>
<feature type="chain" id="PRO_5046425046" description="Secreted protein" evidence="2">
    <location>
        <begin position="22"/>
        <end position="98"/>
    </location>
</feature>
<evidence type="ECO:0000256" key="1">
    <source>
        <dbReference type="SAM" id="Phobius"/>
    </source>
</evidence>
<keyword evidence="2" id="KW-0732">Signal</keyword>
<evidence type="ECO:0000313" key="3">
    <source>
        <dbReference type="EMBL" id="KDR61786.1"/>
    </source>
</evidence>
<comment type="caution">
    <text evidence="3">The sequence shown here is derived from an EMBL/GenBank/DDBJ whole genome shotgun (WGS) entry which is preliminary data.</text>
</comment>
<evidence type="ECO:0008006" key="5">
    <source>
        <dbReference type="Google" id="ProtNLM"/>
    </source>
</evidence>